<accession>A0ABT8RIF9</accession>
<evidence type="ECO:0000313" key="2">
    <source>
        <dbReference type="Proteomes" id="UP001168528"/>
    </source>
</evidence>
<dbReference type="Proteomes" id="UP001168528">
    <property type="component" value="Unassembled WGS sequence"/>
</dbReference>
<proteinExistence type="predicted"/>
<sequence length="195" mass="23600">MREKDKELLLLFILRTSMYTGEETKERIVPFLDGYEIGTENQCNFTLLLSKCLKDKYHYEYRALGWPYQIEQFAKKRRISWIAAFKRVSLELLNESHSGEFQQKFNDFIRKWTESRVENIKIPFGYGWVENWLGICDVKQDWFRKIWTKEELKLLTQLNNEIQTIKKECKERIKPTDRLLVYADNFVKHTRKNAT</sequence>
<name>A0ABT8RIF9_9BACT</name>
<evidence type="ECO:0000313" key="1">
    <source>
        <dbReference type="EMBL" id="MDO1451759.1"/>
    </source>
</evidence>
<gene>
    <name evidence="1" type="ORF">Q0590_36130</name>
</gene>
<keyword evidence="2" id="KW-1185">Reference proteome</keyword>
<comment type="caution">
    <text evidence="1">The sequence shown here is derived from an EMBL/GenBank/DDBJ whole genome shotgun (WGS) entry which is preliminary data.</text>
</comment>
<reference evidence="1" key="1">
    <citation type="submission" date="2023-07" db="EMBL/GenBank/DDBJ databases">
        <title>The genome sequence of Rhodocytophaga aerolata KACC 12507.</title>
        <authorList>
            <person name="Zhang X."/>
        </authorList>
    </citation>
    <scope>NUCLEOTIDE SEQUENCE</scope>
    <source>
        <strain evidence="1">KACC 12507</strain>
    </source>
</reference>
<organism evidence="1 2">
    <name type="scientific">Rhodocytophaga aerolata</name>
    <dbReference type="NCBI Taxonomy" id="455078"/>
    <lineage>
        <taxon>Bacteria</taxon>
        <taxon>Pseudomonadati</taxon>
        <taxon>Bacteroidota</taxon>
        <taxon>Cytophagia</taxon>
        <taxon>Cytophagales</taxon>
        <taxon>Rhodocytophagaceae</taxon>
        <taxon>Rhodocytophaga</taxon>
    </lineage>
</organism>
<dbReference type="EMBL" id="JAUKPO010000088">
    <property type="protein sequence ID" value="MDO1451759.1"/>
    <property type="molecule type" value="Genomic_DNA"/>
</dbReference>
<protein>
    <submittedName>
        <fullName evidence="1">Uncharacterized protein</fullName>
    </submittedName>
</protein>
<dbReference type="RefSeq" id="WP_302042556.1">
    <property type="nucleotide sequence ID" value="NZ_JAUKPO010000088.1"/>
</dbReference>